<dbReference type="EMBL" id="CP011129">
    <property type="protein sequence ID" value="ALN82762.1"/>
    <property type="molecule type" value="Genomic_DNA"/>
</dbReference>
<keyword evidence="3" id="KW-1185">Reference proteome</keyword>
<evidence type="ECO:0000313" key="2">
    <source>
        <dbReference type="EMBL" id="ALN82762.1"/>
    </source>
</evidence>
<sequence>MRKANASVACAGIERASVAIPSLLDRPREETSPRAGPQRSMADDGTT</sequence>
<accession>A0A0S2E3I9</accession>
<dbReference type="STRING" id="84531.LA76x_4659"/>
<proteinExistence type="predicted"/>
<organism evidence="2 3">
    <name type="scientific">Lysobacter antibioticus</name>
    <dbReference type="NCBI Taxonomy" id="84531"/>
    <lineage>
        <taxon>Bacteria</taxon>
        <taxon>Pseudomonadati</taxon>
        <taxon>Pseudomonadota</taxon>
        <taxon>Gammaproteobacteria</taxon>
        <taxon>Lysobacterales</taxon>
        <taxon>Lysobacteraceae</taxon>
        <taxon>Lysobacter</taxon>
    </lineage>
</organism>
<dbReference type="KEGG" id="laq:GLA29479_4499"/>
<protein>
    <submittedName>
        <fullName evidence="2">Uncharacterized protein</fullName>
    </submittedName>
</protein>
<dbReference type="Proteomes" id="UP000060787">
    <property type="component" value="Chromosome"/>
</dbReference>
<gene>
    <name evidence="2" type="ORF">LA76x_4659</name>
</gene>
<name>A0A0S2E3I9_LYSAN</name>
<feature type="region of interest" description="Disordered" evidence="1">
    <location>
        <begin position="20"/>
        <end position="47"/>
    </location>
</feature>
<dbReference type="PATRIC" id="fig|84531.7.peg.4391"/>
<evidence type="ECO:0000313" key="3">
    <source>
        <dbReference type="Proteomes" id="UP000060787"/>
    </source>
</evidence>
<dbReference type="KEGG" id="lab:LA76x_4659"/>
<reference evidence="2 3" key="1">
    <citation type="journal article" date="2015" name="BMC Genomics">
        <title>Comparative genomics and metabolic profiling of the genus Lysobacter.</title>
        <authorList>
            <person name="de Bruijn I."/>
            <person name="Cheng X."/>
            <person name="de Jager V."/>
            <person name="Exposito R.G."/>
            <person name="Watrous J."/>
            <person name="Patel N."/>
            <person name="Postma J."/>
            <person name="Dorrestein P.C."/>
            <person name="Kobayashi D."/>
            <person name="Raaijmakers J.M."/>
        </authorList>
    </citation>
    <scope>NUCLEOTIDE SEQUENCE [LARGE SCALE GENOMIC DNA]</scope>
    <source>
        <strain evidence="2 3">76</strain>
    </source>
</reference>
<dbReference type="AlphaFoldDB" id="A0A0S2E3I9"/>
<evidence type="ECO:0000256" key="1">
    <source>
        <dbReference type="SAM" id="MobiDB-lite"/>
    </source>
</evidence>